<dbReference type="InterPro" id="IPR027417">
    <property type="entry name" value="P-loop_NTPase"/>
</dbReference>
<evidence type="ECO:0000313" key="7">
    <source>
        <dbReference type="EMBL" id="CUO27258.1"/>
    </source>
</evidence>
<keyword evidence="4 7" id="KW-0067">ATP-binding</keyword>
<evidence type="ECO:0000256" key="1">
    <source>
        <dbReference type="ARBA" id="ARBA00005417"/>
    </source>
</evidence>
<dbReference type="InterPro" id="IPR017871">
    <property type="entry name" value="ABC_transporter-like_CS"/>
</dbReference>
<dbReference type="InterPro" id="IPR029439">
    <property type="entry name" value="Wzt_C"/>
</dbReference>
<dbReference type="RefSeq" id="WP_055227565.1">
    <property type="nucleotide sequence ID" value="NZ_CAXSRP010000004.1"/>
</dbReference>
<dbReference type="InterPro" id="IPR003439">
    <property type="entry name" value="ABC_transporter-like_ATP-bd"/>
</dbReference>
<feature type="region of interest" description="Disordered" evidence="5">
    <location>
        <begin position="251"/>
        <end position="283"/>
    </location>
</feature>
<protein>
    <submittedName>
        <fullName evidence="7">Teichoic acids export ATP-binding protein TagH</fullName>
        <ecNumber evidence="7">3.6.3.40</ecNumber>
    </submittedName>
</protein>
<dbReference type="InterPro" id="IPR050683">
    <property type="entry name" value="Bact_Polysacc_Export_ATP-bd"/>
</dbReference>
<sequence>MSTENTETVISINHVSKVYKLFEKPMDRLKESLSLTHKNYHTDHFALEDISLEVHKGECVGIIGTNGSGKSTLLKIVTGVLNPTSGNVELKGRVSAILELGAGFNMEYTGIENIFLNGTMLGYTEEEMKAKLDDIISFAEIGDFINQPVKTYSSGMFARLAFAVAINVDPDILIVDEALSVGDIFFQSKCYRKFNDLKEAGKTILFVSHDMGSVIKYCERCLLINKGKQVMVGKSSEAVDVYKKILANQYDDETKEEEETEESAEETEERTEADASGAVSAEKPKKGLWRERLIANAQLVEYGDKAAEIVDFAIIDHKGMITSSVDKNQRFRIKMKIKFHETMEHPIFAFSIKDRKGTEITGTNTALEDYTKDVVEAGKTVTVCFDQIMPLQSGQYLMSFGCTSYHLEELVIHHRLYDACFLEVFSMKDTVGFFDMNSTVTYE</sequence>
<dbReference type="GO" id="GO:0140359">
    <property type="term" value="F:ABC-type transporter activity"/>
    <property type="evidence" value="ECO:0007669"/>
    <property type="project" value="InterPro"/>
</dbReference>
<evidence type="ECO:0000256" key="4">
    <source>
        <dbReference type="ARBA" id="ARBA00022840"/>
    </source>
</evidence>
<dbReference type="GO" id="GO:0005524">
    <property type="term" value="F:ATP binding"/>
    <property type="evidence" value="ECO:0007669"/>
    <property type="project" value="UniProtKB-KW"/>
</dbReference>
<evidence type="ECO:0000256" key="2">
    <source>
        <dbReference type="ARBA" id="ARBA00022448"/>
    </source>
</evidence>
<dbReference type="PROSITE" id="PS50893">
    <property type="entry name" value="ABC_TRANSPORTER_2"/>
    <property type="match status" value="1"/>
</dbReference>
<dbReference type="InterPro" id="IPR003593">
    <property type="entry name" value="AAA+_ATPase"/>
</dbReference>
<keyword evidence="3" id="KW-0547">Nucleotide-binding</keyword>
<dbReference type="Gene3D" id="2.70.50.60">
    <property type="entry name" value="abc- transporter (atp binding component) like domain"/>
    <property type="match status" value="1"/>
</dbReference>
<feature type="compositionally biased region" description="Acidic residues" evidence="5">
    <location>
        <begin position="251"/>
        <end position="271"/>
    </location>
</feature>
<dbReference type="CDD" id="cd03220">
    <property type="entry name" value="ABC_KpsT_Wzt"/>
    <property type="match status" value="1"/>
</dbReference>
<proteinExistence type="inferred from homology"/>
<dbReference type="Pfam" id="PF14524">
    <property type="entry name" value="Wzt_C"/>
    <property type="match status" value="1"/>
</dbReference>
<dbReference type="GO" id="GO:0016887">
    <property type="term" value="F:ATP hydrolysis activity"/>
    <property type="evidence" value="ECO:0007669"/>
    <property type="project" value="InterPro"/>
</dbReference>
<dbReference type="EC" id="3.6.3.40" evidence="7"/>
<dbReference type="PROSITE" id="PS00211">
    <property type="entry name" value="ABC_TRANSPORTER_1"/>
    <property type="match status" value="1"/>
</dbReference>
<dbReference type="PANTHER" id="PTHR46743:SF2">
    <property type="entry name" value="TEICHOIC ACIDS EXPORT ATP-BINDING PROTEIN TAGH"/>
    <property type="match status" value="1"/>
</dbReference>
<dbReference type="SUPFAM" id="SSF52540">
    <property type="entry name" value="P-loop containing nucleoside triphosphate hydrolases"/>
    <property type="match status" value="1"/>
</dbReference>
<dbReference type="EMBL" id="CYYV01000007">
    <property type="protein sequence ID" value="CUO27258.1"/>
    <property type="molecule type" value="Genomic_DNA"/>
</dbReference>
<feature type="domain" description="ABC transporter" evidence="6">
    <location>
        <begin position="30"/>
        <end position="251"/>
    </location>
</feature>
<evidence type="ECO:0000256" key="3">
    <source>
        <dbReference type="ARBA" id="ARBA00022741"/>
    </source>
</evidence>
<accession>A0A174DSN1</accession>
<evidence type="ECO:0000259" key="6">
    <source>
        <dbReference type="PROSITE" id="PS50893"/>
    </source>
</evidence>
<dbReference type="Pfam" id="PF00005">
    <property type="entry name" value="ABC_tran"/>
    <property type="match status" value="1"/>
</dbReference>
<reference evidence="7 8" key="1">
    <citation type="submission" date="2015-09" db="EMBL/GenBank/DDBJ databases">
        <authorList>
            <consortium name="Pathogen Informatics"/>
        </authorList>
    </citation>
    <scope>NUCLEOTIDE SEQUENCE [LARGE SCALE GENOMIC DNA]</scope>
    <source>
        <strain evidence="7 8">2789STDY5608849</strain>
    </source>
</reference>
<keyword evidence="2" id="KW-0813">Transport</keyword>
<organism evidence="7 8">
    <name type="scientific">Fusicatenibacter saccharivorans</name>
    <dbReference type="NCBI Taxonomy" id="1150298"/>
    <lineage>
        <taxon>Bacteria</taxon>
        <taxon>Bacillati</taxon>
        <taxon>Bacillota</taxon>
        <taxon>Clostridia</taxon>
        <taxon>Lachnospirales</taxon>
        <taxon>Lachnospiraceae</taxon>
        <taxon>Fusicatenibacter</taxon>
    </lineage>
</organism>
<dbReference type="Proteomes" id="UP000095706">
    <property type="component" value="Unassembled WGS sequence"/>
</dbReference>
<keyword evidence="7" id="KW-0378">Hydrolase</keyword>
<dbReference type="InterPro" id="IPR015860">
    <property type="entry name" value="ABC_transpr_TagH-like"/>
</dbReference>
<gene>
    <name evidence="7" type="primary">tagH_1</name>
    <name evidence="7" type="ORF">ERS852406_01615</name>
</gene>
<dbReference type="PANTHER" id="PTHR46743">
    <property type="entry name" value="TEICHOIC ACIDS EXPORT ATP-BINDING PROTEIN TAGH"/>
    <property type="match status" value="1"/>
</dbReference>
<dbReference type="GO" id="GO:0016020">
    <property type="term" value="C:membrane"/>
    <property type="evidence" value="ECO:0007669"/>
    <property type="project" value="InterPro"/>
</dbReference>
<dbReference type="AlphaFoldDB" id="A0A174DSN1"/>
<dbReference type="SMART" id="SM00382">
    <property type="entry name" value="AAA"/>
    <property type="match status" value="1"/>
</dbReference>
<comment type="similarity">
    <text evidence="1">Belongs to the ABC transporter superfamily.</text>
</comment>
<evidence type="ECO:0000313" key="8">
    <source>
        <dbReference type="Proteomes" id="UP000095706"/>
    </source>
</evidence>
<dbReference type="Gene3D" id="3.40.50.300">
    <property type="entry name" value="P-loop containing nucleotide triphosphate hydrolases"/>
    <property type="match status" value="1"/>
</dbReference>
<name>A0A174DSN1_9FIRM</name>
<evidence type="ECO:0000256" key="5">
    <source>
        <dbReference type="SAM" id="MobiDB-lite"/>
    </source>
</evidence>
<dbReference type="CDD" id="cd10147">
    <property type="entry name" value="Wzt_C-like"/>
    <property type="match status" value="1"/>
</dbReference>